<evidence type="ECO:0000313" key="1">
    <source>
        <dbReference type="EMBL" id="KKL19227.1"/>
    </source>
</evidence>
<sequence length="52" mass="5959">MTDRQIKRKARRLKMQRIIARVVARSLDAGPGRMCPVHVRMVLTALTEASRN</sequence>
<reference evidence="1" key="1">
    <citation type="journal article" date="2015" name="Nature">
        <title>Complex archaea that bridge the gap between prokaryotes and eukaryotes.</title>
        <authorList>
            <person name="Spang A."/>
            <person name="Saw J.H."/>
            <person name="Jorgensen S.L."/>
            <person name="Zaremba-Niedzwiedzka K."/>
            <person name="Martijn J."/>
            <person name="Lind A.E."/>
            <person name="van Eijk R."/>
            <person name="Schleper C."/>
            <person name="Guy L."/>
            <person name="Ettema T.J."/>
        </authorList>
    </citation>
    <scope>NUCLEOTIDE SEQUENCE</scope>
</reference>
<name>A0A0F9BZ60_9ZZZZ</name>
<proteinExistence type="predicted"/>
<dbReference type="AlphaFoldDB" id="A0A0F9BZ60"/>
<gene>
    <name evidence="1" type="ORF">LCGC14_2467610</name>
</gene>
<protein>
    <submittedName>
        <fullName evidence="1">Uncharacterized protein</fullName>
    </submittedName>
</protein>
<comment type="caution">
    <text evidence="1">The sequence shown here is derived from an EMBL/GenBank/DDBJ whole genome shotgun (WGS) entry which is preliminary data.</text>
</comment>
<organism evidence="1">
    <name type="scientific">marine sediment metagenome</name>
    <dbReference type="NCBI Taxonomy" id="412755"/>
    <lineage>
        <taxon>unclassified sequences</taxon>
        <taxon>metagenomes</taxon>
        <taxon>ecological metagenomes</taxon>
    </lineage>
</organism>
<accession>A0A0F9BZ60</accession>
<dbReference type="EMBL" id="LAZR01038564">
    <property type="protein sequence ID" value="KKL19227.1"/>
    <property type="molecule type" value="Genomic_DNA"/>
</dbReference>